<evidence type="ECO:0000313" key="6">
    <source>
        <dbReference type="Proteomes" id="UP001501510"/>
    </source>
</evidence>
<evidence type="ECO:0000256" key="2">
    <source>
        <dbReference type="ARBA" id="ARBA00022741"/>
    </source>
</evidence>
<dbReference type="PROSITE" id="PS00211">
    <property type="entry name" value="ABC_TRANSPORTER_1"/>
    <property type="match status" value="1"/>
</dbReference>
<keyword evidence="2" id="KW-0547">Nucleotide-binding</keyword>
<dbReference type="InterPro" id="IPR050153">
    <property type="entry name" value="Metal_Ion_Import_ABC"/>
</dbReference>
<keyword evidence="6" id="KW-1185">Reference proteome</keyword>
<dbReference type="PROSITE" id="PS50893">
    <property type="entry name" value="ABC_TRANSPORTER_2"/>
    <property type="match status" value="1"/>
</dbReference>
<dbReference type="GO" id="GO:0005524">
    <property type="term" value="F:ATP binding"/>
    <property type="evidence" value="ECO:0007669"/>
    <property type="project" value="UniProtKB-KW"/>
</dbReference>
<dbReference type="Gene3D" id="3.40.50.300">
    <property type="entry name" value="P-loop containing nucleotide triphosphate hydrolases"/>
    <property type="match status" value="1"/>
</dbReference>
<dbReference type="EMBL" id="BAAACG010000019">
    <property type="protein sequence ID" value="GAA0747102.1"/>
    <property type="molecule type" value="Genomic_DNA"/>
</dbReference>
<dbReference type="SUPFAM" id="SSF52540">
    <property type="entry name" value="P-loop containing nucleoside triphosphate hydrolases"/>
    <property type="match status" value="1"/>
</dbReference>
<dbReference type="InterPro" id="IPR027417">
    <property type="entry name" value="P-loop_NTPase"/>
</dbReference>
<evidence type="ECO:0000259" key="4">
    <source>
        <dbReference type="PROSITE" id="PS50893"/>
    </source>
</evidence>
<dbReference type="SMART" id="SM00382">
    <property type="entry name" value="AAA"/>
    <property type="match status" value="1"/>
</dbReference>
<evidence type="ECO:0000313" key="5">
    <source>
        <dbReference type="EMBL" id="GAA0747102.1"/>
    </source>
</evidence>
<sequence>MKLDLKEISFGYKNNTLYKNLSFTLNSGELLCVLGPNGVGKTTLFKTILMLLKLKSGNILVDGKNINTFKSKELYKYISYVPQAHTPPFPFTVFDVVLMGRAVYIKDFSSPSKEDKEIAKEALTLLGIGHLKNKIYTKLSGGERQLVLIARSIAQKSPIIIMDEPTSNLDYGNQIKVLSLIKSLCVNNNQSILMSCHNPNHALLYGSKVAIMKKNGIFSFGDPTSEINPKVMKEIYGLDIKMIDANINKTLSQKVCIPFNYKEKS</sequence>
<dbReference type="PANTHER" id="PTHR42734">
    <property type="entry name" value="METAL TRANSPORT SYSTEM ATP-BINDING PROTEIN TM_0124-RELATED"/>
    <property type="match status" value="1"/>
</dbReference>
<gene>
    <name evidence="5" type="ORF">GCM10008906_35670</name>
</gene>
<organism evidence="5 6">
    <name type="scientific">Clostridium oceanicum</name>
    <dbReference type="NCBI Taxonomy" id="1543"/>
    <lineage>
        <taxon>Bacteria</taxon>
        <taxon>Bacillati</taxon>
        <taxon>Bacillota</taxon>
        <taxon>Clostridia</taxon>
        <taxon>Eubacteriales</taxon>
        <taxon>Clostridiaceae</taxon>
        <taxon>Clostridium</taxon>
    </lineage>
</organism>
<dbReference type="InterPro" id="IPR003593">
    <property type="entry name" value="AAA+_ATPase"/>
</dbReference>
<keyword evidence="3 5" id="KW-0067">ATP-binding</keyword>
<keyword evidence="1" id="KW-0813">Transport</keyword>
<dbReference type="RefSeq" id="WP_343763922.1">
    <property type="nucleotide sequence ID" value="NZ_BAAACG010000019.1"/>
</dbReference>
<dbReference type="InterPro" id="IPR017871">
    <property type="entry name" value="ABC_transporter-like_CS"/>
</dbReference>
<evidence type="ECO:0000256" key="3">
    <source>
        <dbReference type="ARBA" id="ARBA00022840"/>
    </source>
</evidence>
<dbReference type="Pfam" id="PF00005">
    <property type="entry name" value="ABC_tran"/>
    <property type="match status" value="1"/>
</dbReference>
<dbReference type="InterPro" id="IPR003439">
    <property type="entry name" value="ABC_transporter-like_ATP-bd"/>
</dbReference>
<comment type="caution">
    <text evidence="5">The sequence shown here is derived from an EMBL/GenBank/DDBJ whole genome shotgun (WGS) entry which is preliminary data.</text>
</comment>
<name>A0ABN1JUW7_9CLOT</name>
<evidence type="ECO:0000256" key="1">
    <source>
        <dbReference type="ARBA" id="ARBA00022448"/>
    </source>
</evidence>
<protein>
    <submittedName>
        <fullName evidence="5">ABC transporter ATP-binding protein</fullName>
    </submittedName>
</protein>
<dbReference type="PANTHER" id="PTHR42734:SF19">
    <property type="entry name" value="IRON COMPOUNDS ABC TRANSPORTER, ATP-BINDING PROTEIN"/>
    <property type="match status" value="1"/>
</dbReference>
<accession>A0ABN1JUW7</accession>
<proteinExistence type="predicted"/>
<dbReference type="Proteomes" id="UP001501510">
    <property type="component" value="Unassembled WGS sequence"/>
</dbReference>
<feature type="domain" description="ABC transporter" evidence="4">
    <location>
        <begin position="3"/>
        <end position="239"/>
    </location>
</feature>
<reference evidence="5 6" key="1">
    <citation type="journal article" date="2019" name="Int. J. Syst. Evol. Microbiol.">
        <title>The Global Catalogue of Microorganisms (GCM) 10K type strain sequencing project: providing services to taxonomists for standard genome sequencing and annotation.</title>
        <authorList>
            <consortium name="The Broad Institute Genomics Platform"/>
            <consortium name="The Broad Institute Genome Sequencing Center for Infectious Disease"/>
            <person name="Wu L."/>
            <person name="Ma J."/>
        </authorList>
    </citation>
    <scope>NUCLEOTIDE SEQUENCE [LARGE SCALE GENOMIC DNA]</scope>
    <source>
        <strain evidence="5 6">JCM 1407</strain>
    </source>
</reference>
<dbReference type="CDD" id="cd03214">
    <property type="entry name" value="ABC_Iron-Siderophores_B12_Hemin"/>
    <property type="match status" value="1"/>
</dbReference>